<accession>C1D744</accession>
<dbReference type="eggNOG" id="COG0463">
    <property type="taxonomic scope" value="Bacteria"/>
</dbReference>
<gene>
    <name evidence="3" type="ordered locus">LHK_01294</name>
</gene>
<protein>
    <submittedName>
        <fullName evidence="3">Probable glycosyl transferase</fullName>
        <ecNumber evidence="3">2.-.-.-</ecNumber>
    </submittedName>
</protein>
<name>C1D744_LARHH</name>
<keyword evidence="4" id="KW-1185">Reference proteome</keyword>
<dbReference type="EMBL" id="CP001154">
    <property type="protein sequence ID" value="ACO74284.1"/>
    <property type="molecule type" value="Genomic_DNA"/>
</dbReference>
<evidence type="ECO:0000313" key="3">
    <source>
        <dbReference type="EMBL" id="ACO74284.1"/>
    </source>
</evidence>
<dbReference type="InterPro" id="IPR050256">
    <property type="entry name" value="Glycosyltransferase_2"/>
</dbReference>
<feature type="transmembrane region" description="Helical" evidence="1">
    <location>
        <begin position="231"/>
        <end position="252"/>
    </location>
</feature>
<dbReference type="PANTHER" id="PTHR48090">
    <property type="entry name" value="UNDECAPRENYL-PHOSPHATE 4-DEOXY-4-FORMAMIDO-L-ARABINOSE TRANSFERASE-RELATED"/>
    <property type="match status" value="1"/>
</dbReference>
<feature type="transmembrane region" description="Helical" evidence="1">
    <location>
        <begin position="264"/>
        <end position="289"/>
    </location>
</feature>
<evidence type="ECO:0000259" key="2">
    <source>
        <dbReference type="Pfam" id="PF00535"/>
    </source>
</evidence>
<dbReference type="GO" id="GO:0005886">
    <property type="term" value="C:plasma membrane"/>
    <property type="evidence" value="ECO:0007669"/>
    <property type="project" value="TreeGrafter"/>
</dbReference>
<sequence length="329" mass="37579">MRTAKKMSCIIPVYNEQDNVYDMIKTTAHIISHLVEEYEIIVVDDGSRDNSVMHASQAINEIPIKIIELSRNFGKEIAISAGLEHCDGDVAILIDCDFQHPPELIPDFYQKWQEGYDMVYAVRDSRKNEKLSKKLYTKIFYWILNIGVKVKVPKNTQDYRILDRKVINAINSMPEKNRFMKGLFNWVGFKSTPLIVHTENRKSGKSSFNFSSLGRLGITAITAFSNMPLRIWVLAGFAVSLFSIFYGLYIFFDTIFFGIKTDGWPTLITAISFLGGVQLISIGILGEYIGRIFEEVKNRPRYFIKKIKTSASPTPRNKEMCHACKNSLA</sequence>
<reference evidence="3 4" key="1">
    <citation type="journal article" date="2009" name="PLoS Genet.">
        <title>The complete genome and proteome of Laribacter hongkongensis reveal potential mechanisms for adaptations to different temperatures and habitats.</title>
        <authorList>
            <person name="Woo P.C."/>
            <person name="Lau S.K."/>
            <person name="Tse H."/>
            <person name="Teng J.L."/>
            <person name="Curreem S.O."/>
            <person name="Tsang A.K."/>
            <person name="Fan R.Y."/>
            <person name="Wong G.K."/>
            <person name="Huang Y."/>
            <person name="Loman N.J."/>
            <person name="Snyder L.A."/>
            <person name="Cai J.J."/>
            <person name="Huang J.D."/>
            <person name="Mak W."/>
            <person name="Pallen M.J."/>
            <person name="Lok S."/>
            <person name="Yuen K.Y."/>
        </authorList>
    </citation>
    <scope>NUCLEOTIDE SEQUENCE [LARGE SCALE GENOMIC DNA]</scope>
    <source>
        <strain evidence="3 4">HLHK9</strain>
    </source>
</reference>
<keyword evidence="3" id="KW-0808">Transferase</keyword>
<dbReference type="Proteomes" id="UP000002010">
    <property type="component" value="Chromosome"/>
</dbReference>
<dbReference type="CDD" id="cd04187">
    <property type="entry name" value="DPM1_like_bac"/>
    <property type="match status" value="1"/>
</dbReference>
<keyword evidence="1" id="KW-0472">Membrane</keyword>
<dbReference type="KEGG" id="lhk:LHK_01294"/>
<dbReference type="GO" id="GO:0016740">
    <property type="term" value="F:transferase activity"/>
    <property type="evidence" value="ECO:0007669"/>
    <property type="project" value="UniProtKB-KW"/>
</dbReference>
<dbReference type="AlphaFoldDB" id="C1D744"/>
<dbReference type="EC" id="2.-.-.-" evidence="3"/>
<dbReference type="Gene3D" id="3.90.550.10">
    <property type="entry name" value="Spore Coat Polysaccharide Biosynthesis Protein SpsA, Chain A"/>
    <property type="match status" value="1"/>
</dbReference>
<dbReference type="Pfam" id="PF00535">
    <property type="entry name" value="Glycos_transf_2"/>
    <property type="match status" value="1"/>
</dbReference>
<keyword evidence="1" id="KW-0812">Transmembrane</keyword>
<evidence type="ECO:0000313" key="4">
    <source>
        <dbReference type="Proteomes" id="UP000002010"/>
    </source>
</evidence>
<keyword evidence="1" id="KW-1133">Transmembrane helix</keyword>
<dbReference type="InterPro" id="IPR029044">
    <property type="entry name" value="Nucleotide-diphossugar_trans"/>
</dbReference>
<dbReference type="HOGENOM" id="CLU_033536_0_1_4"/>
<organism evidence="3 4">
    <name type="scientific">Laribacter hongkongensis (strain HLHK9)</name>
    <dbReference type="NCBI Taxonomy" id="557598"/>
    <lineage>
        <taxon>Bacteria</taxon>
        <taxon>Pseudomonadati</taxon>
        <taxon>Pseudomonadota</taxon>
        <taxon>Betaproteobacteria</taxon>
        <taxon>Neisseriales</taxon>
        <taxon>Aquaspirillaceae</taxon>
        <taxon>Laribacter</taxon>
    </lineage>
</organism>
<feature type="domain" description="Glycosyltransferase 2-like" evidence="2">
    <location>
        <begin position="8"/>
        <end position="167"/>
    </location>
</feature>
<dbReference type="PANTHER" id="PTHR48090:SF8">
    <property type="entry name" value="GLYCOSYLTRANSFERASE CSBB-RELATED"/>
    <property type="match status" value="1"/>
</dbReference>
<proteinExistence type="predicted"/>
<dbReference type="CAZy" id="GT2">
    <property type="family name" value="Glycosyltransferase Family 2"/>
</dbReference>
<dbReference type="STRING" id="557598.LHK_01294"/>
<evidence type="ECO:0000256" key="1">
    <source>
        <dbReference type="SAM" id="Phobius"/>
    </source>
</evidence>
<dbReference type="SUPFAM" id="SSF53448">
    <property type="entry name" value="Nucleotide-diphospho-sugar transferases"/>
    <property type="match status" value="1"/>
</dbReference>
<dbReference type="InterPro" id="IPR001173">
    <property type="entry name" value="Glyco_trans_2-like"/>
</dbReference>